<feature type="compositionally biased region" description="Low complexity" evidence="1">
    <location>
        <begin position="48"/>
        <end position="67"/>
    </location>
</feature>
<protein>
    <submittedName>
        <fullName evidence="2">DUF2599 domain-containing protein</fullName>
    </submittedName>
</protein>
<feature type="region of interest" description="Disordered" evidence="1">
    <location>
        <begin position="48"/>
        <end position="78"/>
    </location>
</feature>
<dbReference type="RefSeq" id="WP_084488713.1">
    <property type="nucleotide sequence ID" value="NZ_JBEYBM010000004.1"/>
</dbReference>
<dbReference type="Pfam" id="PF10783">
    <property type="entry name" value="DUF2599"/>
    <property type="match status" value="1"/>
</dbReference>
<sequence>MSTPESGAEENTGGSAVAQRYPQGLRTRRRAAVLLSTGLLTSAVACGADASGPSAATTTTTTSRASALPVSTPQAAVPSVDPYAGQPLIDHLTWTETIDGPRLLVFPTQAGRRTTFPGSDDRAWQEIVDGSADADAPGMRDQFLCHWAWARLVQPDKPSWNLEPWRPAVGYQATVEARCNPGGPER</sequence>
<dbReference type="Proteomes" id="UP001550535">
    <property type="component" value="Unassembled WGS sequence"/>
</dbReference>
<organism evidence="2 3">
    <name type="scientific">Nocardia niwae</name>
    <dbReference type="NCBI Taxonomy" id="626084"/>
    <lineage>
        <taxon>Bacteria</taxon>
        <taxon>Bacillati</taxon>
        <taxon>Actinomycetota</taxon>
        <taxon>Actinomycetes</taxon>
        <taxon>Mycobacteriales</taxon>
        <taxon>Nocardiaceae</taxon>
        <taxon>Nocardia</taxon>
    </lineage>
</organism>
<proteinExistence type="predicted"/>
<keyword evidence="3" id="KW-1185">Reference proteome</keyword>
<name>A0ABV2X4R9_9NOCA</name>
<feature type="region of interest" description="Disordered" evidence="1">
    <location>
        <begin position="1"/>
        <end position="22"/>
    </location>
</feature>
<comment type="caution">
    <text evidence="2">The sequence shown here is derived from an EMBL/GenBank/DDBJ whole genome shotgun (WGS) entry which is preliminary data.</text>
</comment>
<evidence type="ECO:0000256" key="1">
    <source>
        <dbReference type="SAM" id="MobiDB-lite"/>
    </source>
</evidence>
<reference evidence="2 3" key="1">
    <citation type="submission" date="2024-06" db="EMBL/GenBank/DDBJ databases">
        <title>The Natural Products Discovery Center: Release of the First 8490 Sequenced Strains for Exploring Actinobacteria Biosynthetic Diversity.</title>
        <authorList>
            <person name="Kalkreuter E."/>
            <person name="Kautsar S.A."/>
            <person name="Yang D."/>
            <person name="Bader C.D."/>
            <person name="Teijaro C.N."/>
            <person name="Fluegel L."/>
            <person name="Davis C.M."/>
            <person name="Simpson J.R."/>
            <person name="Lauterbach L."/>
            <person name="Steele A.D."/>
            <person name="Gui C."/>
            <person name="Meng S."/>
            <person name="Li G."/>
            <person name="Viehrig K."/>
            <person name="Ye F."/>
            <person name="Su P."/>
            <person name="Kiefer A.F."/>
            <person name="Nichols A."/>
            <person name="Cepeda A.J."/>
            <person name="Yan W."/>
            <person name="Fan B."/>
            <person name="Jiang Y."/>
            <person name="Adhikari A."/>
            <person name="Zheng C.-J."/>
            <person name="Schuster L."/>
            <person name="Cowan T.M."/>
            <person name="Smanski M.J."/>
            <person name="Chevrette M.G."/>
            <person name="De Carvalho L.P.S."/>
            <person name="Shen B."/>
        </authorList>
    </citation>
    <scope>NUCLEOTIDE SEQUENCE [LARGE SCALE GENOMIC DNA]</scope>
    <source>
        <strain evidence="2 3">NPDC019434</strain>
    </source>
</reference>
<dbReference type="InterPro" id="IPR019719">
    <property type="entry name" value="DUF2599"/>
</dbReference>
<dbReference type="EMBL" id="JBEYBR010000005">
    <property type="protein sequence ID" value="MEU2120888.1"/>
    <property type="molecule type" value="Genomic_DNA"/>
</dbReference>
<evidence type="ECO:0000313" key="3">
    <source>
        <dbReference type="Proteomes" id="UP001550535"/>
    </source>
</evidence>
<accession>A0ABV2X4R9</accession>
<gene>
    <name evidence="2" type="ORF">ABZ507_03565</name>
</gene>
<evidence type="ECO:0000313" key="2">
    <source>
        <dbReference type="EMBL" id="MEU2120888.1"/>
    </source>
</evidence>